<dbReference type="OrthoDB" id="5920577at2759"/>
<keyword evidence="2" id="KW-0812">Transmembrane</keyword>
<comment type="caution">
    <text evidence="3">The sequence shown here is derived from an EMBL/GenBank/DDBJ whole genome shotgun (WGS) entry which is preliminary data.</text>
</comment>
<evidence type="ECO:0000313" key="4">
    <source>
        <dbReference type="Proteomes" id="UP000055024"/>
    </source>
</evidence>
<sequence>METVEDGNGKHVASRKPCSGHELRHQASKQASKNLLTFASWQLRKIKPFNKEEFSYFFLSSEYNTSSAIGILKALKTAADGQTEESFKIKLLTRVASGFPRSATVNDAQKENLNNFDNRNISFLTWTIFVLHFLYILPCIAVRQQQQQQHAVDRPVDRENGSVREQPLRLCTTPSRLTGGVQLRVAIVVVDVDQPTD</sequence>
<keyword evidence="4" id="KW-1185">Reference proteome</keyword>
<proteinExistence type="predicted"/>
<reference evidence="3 4" key="1">
    <citation type="submission" date="2015-01" db="EMBL/GenBank/DDBJ databases">
        <title>Evolution of Trichinella species and genotypes.</title>
        <authorList>
            <person name="Korhonen P.K."/>
            <person name="Edoardo P."/>
            <person name="Giuseppe L.R."/>
            <person name="Gasser R.B."/>
        </authorList>
    </citation>
    <scope>NUCLEOTIDE SEQUENCE [LARGE SCALE GENOMIC DNA]</scope>
    <source>
        <strain evidence="3">ISS1029</strain>
    </source>
</reference>
<dbReference type="AlphaFoldDB" id="A0A0V1HGG2"/>
<organism evidence="3 4">
    <name type="scientific">Trichinella zimbabwensis</name>
    <dbReference type="NCBI Taxonomy" id="268475"/>
    <lineage>
        <taxon>Eukaryota</taxon>
        <taxon>Metazoa</taxon>
        <taxon>Ecdysozoa</taxon>
        <taxon>Nematoda</taxon>
        <taxon>Enoplea</taxon>
        <taxon>Dorylaimia</taxon>
        <taxon>Trichinellida</taxon>
        <taxon>Trichinellidae</taxon>
        <taxon>Trichinella</taxon>
    </lineage>
</organism>
<dbReference type="Proteomes" id="UP000055024">
    <property type="component" value="Unassembled WGS sequence"/>
</dbReference>
<keyword evidence="2" id="KW-1133">Transmembrane helix</keyword>
<evidence type="ECO:0000256" key="1">
    <source>
        <dbReference type="SAM" id="MobiDB-lite"/>
    </source>
</evidence>
<feature type="region of interest" description="Disordered" evidence="1">
    <location>
        <begin position="1"/>
        <end position="26"/>
    </location>
</feature>
<name>A0A0V1HGG2_9BILA</name>
<evidence type="ECO:0000313" key="3">
    <source>
        <dbReference type="EMBL" id="KRZ09811.1"/>
    </source>
</evidence>
<keyword evidence="2" id="KW-0472">Membrane</keyword>
<protein>
    <submittedName>
        <fullName evidence="3">Uncharacterized protein</fullName>
    </submittedName>
</protein>
<feature type="transmembrane region" description="Helical" evidence="2">
    <location>
        <begin position="123"/>
        <end position="142"/>
    </location>
</feature>
<gene>
    <name evidence="3" type="ORF">T11_9625</name>
</gene>
<dbReference type="EMBL" id="JYDP01000067">
    <property type="protein sequence ID" value="KRZ09811.1"/>
    <property type="molecule type" value="Genomic_DNA"/>
</dbReference>
<evidence type="ECO:0000256" key="2">
    <source>
        <dbReference type="SAM" id="Phobius"/>
    </source>
</evidence>
<accession>A0A0V1HGG2</accession>